<dbReference type="GO" id="GO:0016791">
    <property type="term" value="F:phosphatase activity"/>
    <property type="evidence" value="ECO:0007669"/>
    <property type="project" value="TreeGrafter"/>
</dbReference>
<dbReference type="EMBL" id="DMAI01000318">
    <property type="protein sequence ID" value="HAE49611.1"/>
    <property type="molecule type" value="Genomic_DNA"/>
</dbReference>
<dbReference type="GO" id="GO:0007165">
    <property type="term" value="P:signal transduction"/>
    <property type="evidence" value="ECO:0007669"/>
    <property type="project" value="InterPro"/>
</dbReference>
<dbReference type="Gene3D" id="3.30.450.20">
    <property type="entry name" value="PAS domain"/>
    <property type="match status" value="1"/>
</dbReference>
<reference evidence="10 11" key="1">
    <citation type="journal article" date="2018" name="Nat. Biotechnol.">
        <title>A standardized bacterial taxonomy based on genome phylogeny substantially revises the tree of life.</title>
        <authorList>
            <person name="Parks D.H."/>
            <person name="Chuvochina M."/>
            <person name="Waite D.W."/>
            <person name="Rinke C."/>
            <person name="Skarshewski A."/>
            <person name="Chaumeil P.A."/>
            <person name="Hugenholtz P."/>
        </authorList>
    </citation>
    <scope>NUCLEOTIDE SEQUENCE [LARGE SCALE GENOMIC DNA]</scope>
    <source>
        <strain evidence="10">UBA8739</strain>
    </source>
</reference>
<evidence type="ECO:0000259" key="9">
    <source>
        <dbReference type="PROSITE" id="PS50885"/>
    </source>
</evidence>
<evidence type="ECO:0000256" key="5">
    <source>
        <dbReference type="ARBA" id="ARBA00022989"/>
    </source>
</evidence>
<evidence type="ECO:0000256" key="7">
    <source>
        <dbReference type="SAM" id="MobiDB-lite"/>
    </source>
</evidence>
<evidence type="ECO:0000313" key="10">
    <source>
        <dbReference type="EMBL" id="HAE49611.1"/>
    </source>
</evidence>
<dbReference type="CDD" id="cd18774">
    <property type="entry name" value="PDC2_HK_sensor"/>
    <property type="match status" value="1"/>
</dbReference>
<dbReference type="Gene3D" id="3.60.40.10">
    <property type="entry name" value="PPM-type phosphatase domain"/>
    <property type="match status" value="1"/>
</dbReference>
<dbReference type="PROSITE" id="PS50885">
    <property type="entry name" value="HAMP"/>
    <property type="match status" value="1"/>
</dbReference>
<name>A0A3B9IP36_9PROT</name>
<keyword evidence="5 8" id="KW-1133">Transmembrane helix</keyword>
<organism evidence="10 11">
    <name type="scientific">Tistrella mobilis</name>
    <dbReference type="NCBI Taxonomy" id="171437"/>
    <lineage>
        <taxon>Bacteria</taxon>
        <taxon>Pseudomonadati</taxon>
        <taxon>Pseudomonadota</taxon>
        <taxon>Alphaproteobacteria</taxon>
        <taxon>Geminicoccales</taxon>
        <taxon>Geminicoccaceae</taxon>
        <taxon>Tistrella</taxon>
    </lineage>
</organism>
<dbReference type="InterPro" id="IPR004010">
    <property type="entry name" value="Double_Cache_2"/>
</dbReference>
<dbReference type="InterPro" id="IPR003660">
    <property type="entry name" value="HAMP_dom"/>
</dbReference>
<feature type="transmembrane region" description="Helical" evidence="8">
    <location>
        <begin position="53"/>
        <end position="74"/>
    </location>
</feature>
<keyword evidence="3 8" id="KW-0812">Transmembrane</keyword>
<evidence type="ECO:0000256" key="1">
    <source>
        <dbReference type="ARBA" id="ARBA00004651"/>
    </source>
</evidence>
<dbReference type="SUPFAM" id="SSF158472">
    <property type="entry name" value="HAMP domain-like"/>
    <property type="match status" value="1"/>
</dbReference>
<dbReference type="SMART" id="SM00304">
    <property type="entry name" value="HAMP"/>
    <property type="match status" value="1"/>
</dbReference>
<evidence type="ECO:0000256" key="3">
    <source>
        <dbReference type="ARBA" id="ARBA00022692"/>
    </source>
</evidence>
<comment type="caution">
    <text evidence="10">The sequence shown here is derived from an EMBL/GenBank/DDBJ whole genome shotgun (WGS) entry which is preliminary data.</text>
</comment>
<evidence type="ECO:0000256" key="2">
    <source>
        <dbReference type="ARBA" id="ARBA00022475"/>
    </source>
</evidence>
<dbReference type="Pfam" id="PF00672">
    <property type="entry name" value="HAMP"/>
    <property type="match status" value="1"/>
</dbReference>
<dbReference type="InterPro" id="IPR052016">
    <property type="entry name" value="Bact_Sigma-Reg"/>
</dbReference>
<keyword evidence="2" id="KW-1003">Cell membrane</keyword>
<protein>
    <recommendedName>
        <fullName evidence="9">HAMP domain-containing protein</fullName>
    </recommendedName>
</protein>
<dbReference type="PANTHER" id="PTHR43156">
    <property type="entry name" value="STAGE II SPORULATION PROTEIN E-RELATED"/>
    <property type="match status" value="1"/>
</dbReference>
<dbReference type="InterPro" id="IPR033480">
    <property type="entry name" value="sCache_2"/>
</dbReference>
<dbReference type="SMART" id="SM00331">
    <property type="entry name" value="PP2C_SIG"/>
    <property type="match status" value="1"/>
</dbReference>
<dbReference type="CDD" id="cd06225">
    <property type="entry name" value="HAMP"/>
    <property type="match status" value="1"/>
</dbReference>
<proteinExistence type="predicted"/>
<dbReference type="Gene3D" id="6.10.340.10">
    <property type="match status" value="1"/>
</dbReference>
<dbReference type="InterPro" id="IPR036457">
    <property type="entry name" value="PPM-type-like_dom_sf"/>
</dbReference>
<dbReference type="InterPro" id="IPR001932">
    <property type="entry name" value="PPM-type_phosphatase-like_dom"/>
</dbReference>
<feature type="domain" description="HAMP" evidence="9">
    <location>
        <begin position="402"/>
        <end position="463"/>
    </location>
</feature>
<dbReference type="Proteomes" id="UP000257706">
    <property type="component" value="Unassembled WGS sequence"/>
</dbReference>
<keyword evidence="4" id="KW-0378">Hydrolase</keyword>
<accession>A0A3B9IP36</accession>
<dbReference type="SMART" id="SM01049">
    <property type="entry name" value="Cache_2"/>
    <property type="match status" value="1"/>
</dbReference>
<feature type="region of interest" description="Disordered" evidence="7">
    <location>
        <begin position="16"/>
        <end position="41"/>
    </location>
</feature>
<keyword evidence="6 8" id="KW-0472">Membrane</keyword>
<evidence type="ECO:0000256" key="6">
    <source>
        <dbReference type="ARBA" id="ARBA00023136"/>
    </source>
</evidence>
<dbReference type="AlphaFoldDB" id="A0A3B9IP36"/>
<evidence type="ECO:0000313" key="11">
    <source>
        <dbReference type="Proteomes" id="UP000257706"/>
    </source>
</evidence>
<comment type="subcellular location">
    <subcellularLocation>
        <location evidence="1">Cell membrane</location>
        <topology evidence="1">Multi-pass membrane protein</topology>
    </subcellularLocation>
</comment>
<evidence type="ECO:0000256" key="4">
    <source>
        <dbReference type="ARBA" id="ARBA00022801"/>
    </source>
</evidence>
<dbReference type="SUPFAM" id="SSF81606">
    <property type="entry name" value="PP2C-like"/>
    <property type="match status" value="1"/>
</dbReference>
<sequence length="737" mass="80591">MWPTVDPVRLEARHVAGDQAGCTGGRNDGRPGEDLPDGRGMWRRGQGVRQFRSLRVAVFLGVAAILGVTAAVILPSTTALLERSFVSEREREATNTIDLFATSLRERFQSLIRQKVDAVEQRKTALRDQGDQVVSVLSALRRLAANGGMSETAARNTALQWLSDQPRSEARYVIVYDGEMRVLIHPDASLLGQTLIDGRDMKGRPAFKAAQEDVLQYGDTFSTFPWQSLDATETRLKFGYFRNFEPWGWTVAVIADAEDVQRAADAQMAQMIRDLTNSVHALRLGDRGRAMIFDGQGRLVIPPQGGDAACAAISTAVDSCAGAFAMLPQDLPRQDTIAVPPPAGADDVVLYAHLFKPLDWRVTMLLSRDDILGPAHEVTRNQALLLGSVLVLSFLAAYPLSGWLVRPLRRLEVRVRALASQDFTQDAPPDPGLRRMIDDRADEIGRLASAFAFMDETLRAKIRELIRVTEERMRIEGELAAARDIQEGLLPKTFPPFPDRPEINLHARLVPAKEVGGDLFDFYFAEGRHFYFVVGDVSGKGVPAALFMAITRTLLKTSAEKGLTPAEMLAEVNDMLARDNPNTMFVTLFCGRIDLAAGQLEYCNAGHNPPLLLRRGATAPEALSTVCGPALGVMEDMPYRAMSLDLCAGDELLVYTDGVTEAHNPDKALYGDDRLLRVSAGGMAADPKRFVDRLFDDIDDFVAGADQSDDITVFALHYAGPGADATTAAPEALRSIG</sequence>
<dbReference type="Pfam" id="PF08269">
    <property type="entry name" value="dCache_2"/>
    <property type="match status" value="1"/>
</dbReference>
<feature type="compositionally biased region" description="Basic and acidic residues" evidence="7">
    <location>
        <begin position="27"/>
        <end position="37"/>
    </location>
</feature>
<dbReference type="PANTHER" id="PTHR43156:SF2">
    <property type="entry name" value="STAGE II SPORULATION PROTEIN E"/>
    <property type="match status" value="1"/>
</dbReference>
<dbReference type="Pfam" id="PF07228">
    <property type="entry name" value="SpoIIE"/>
    <property type="match status" value="1"/>
</dbReference>
<gene>
    <name evidence="10" type="ORF">DCK97_19520</name>
</gene>
<dbReference type="GO" id="GO:0005886">
    <property type="term" value="C:plasma membrane"/>
    <property type="evidence" value="ECO:0007669"/>
    <property type="project" value="UniProtKB-SubCell"/>
</dbReference>
<evidence type="ECO:0000256" key="8">
    <source>
        <dbReference type="SAM" id="Phobius"/>
    </source>
</evidence>